<keyword evidence="2" id="KW-1185">Reference proteome</keyword>
<accession>A0ACC1KRF8</accession>
<feature type="non-terminal residue" evidence="1">
    <location>
        <position position="339"/>
    </location>
</feature>
<sequence length="339" mass="36896">MNIAAQNVQCQLPIFVPVGDAWRCLFTGRLLGRTVSAEGALGGGGGVVALVRKIETVCLPHAPTSYLQLNGLLELYTNSFRILAYAPPPDESHGAQGGARNAAEIGHEWDFVSSAVSLAALHTYRIKNTYSREWNSSSSDFLYRAGDLNVGPANDPLRLLTLGALFQHAPCGTYIDPQSLGRDRLYLKTATAWHLSANMFPADRERTMLTEALEDAFAAWAQLASEANRHRHLSLSEQMEAHAEVTSDMLMDLFGPSSTATQQIIPPGHDVDAEDLEAAARLQGRLEQTFAEVYANDDAALRPPSIAQLLARMPLGAAVPHNSLLWRLSEIILVTTAKR</sequence>
<gene>
    <name evidence="1" type="ORF">H4S07_006990</name>
</gene>
<name>A0ACC1KRF8_9FUNG</name>
<comment type="caution">
    <text evidence="1">The sequence shown here is derived from an EMBL/GenBank/DDBJ whole genome shotgun (WGS) entry which is preliminary data.</text>
</comment>
<evidence type="ECO:0000313" key="2">
    <source>
        <dbReference type="Proteomes" id="UP001140096"/>
    </source>
</evidence>
<organism evidence="1 2">
    <name type="scientific">Coemansia furcata</name>
    <dbReference type="NCBI Taxonomy" id="417177"/>
    <lineage>
        <taxon>Eukaryota</taxon>
        <taxon>Fungi</taxon>
        <taxon>Fungi incertae sedis</taxon>
        <taxon>Zoopagomycota</taxon>
        <taxon>Kickxellomycotina</taxon>
        <taxon>Kickxellomycetes</taxon>
        <taxon>Kickxellales</taxon>
        <taxon>Kickxellaceae</taxon>
        <taxon>Coemansia</taxon>
    </lineage>
</organism>
<evidence type="ECO:0000313" key="1">
    <source>
        <dbReference type="EMBL" id="KAJ2793639.1"/>
    </source>
</evidence>
<dbReference type="Proteomes" id="UP001140096">
    <property type="component" value="Unassembled WGS sequence"/>
</dbReference>
<dbReference type="EMBL" id="JANBUP010004613">
    <property type="protein sequence ID" value="KAJ2793639.1"/>
    <property type="molecule type" value="Genomic_DNA"/>
</dbReference>
<reference evidence="1" key="1">
    <citation type="submission" date="2022-07" db="EMBL/GenBank/DDBJ databases">
        <title>Phylogenomic reconstructions and comparative analyses of Kickxellomycotina fungi.</title>
        <authorList>
            <person name="Reynolds N.K."/>
            <person name="Stajich J.E."/>
            <person name="Barry K."/>
            <person name="Grigoriev I.V."/>
            <person name="Crous P."/>
            <person name="Smith M.E."/>
        </authorList>
    </citation>
    <scope>NUCLEOTIDE SEQUENCE</scope>
    <source>
        <strain evidence="1">CBS 102833</strain>
    </source>
</reference>
<proteinExistence type="predicted"/>
<protein>
    <submittedName>
        <fullName evidence="1">Uncharacterized protein</fullName>
    </submittedName>
</protein>